<protein>
    <recommendedName>
        <fullName evidence="2">KOW domain-containing protein</fullName>
    </recommendedName>
</protein>
<dbReference type="AlphaFoldDB" id="A0A7C1BIY0"/>
<evidence type="ECO:0008006" key="2">
    <source>
        <dbReference type="Google" id="ProtNLM"/>
    </source>
</evidence>
<dbReference type="Proteomes" id="UP000885931">
    <property type="component" value="Unassembled WGS sequence"/>
</dbReference>
<reference evidence="1" key="1">
    <citation type="journal article" date="2020" name="mSystems">
        <title>Genome- and Community-Level Interaction Insights into Carbon Utilization and Element Cycling Functions of Hydrothermarchaeota in Hydrothermal Sediment.</title>
        <authorList>
            <person name="Zhou Z."/>
            <person name="Liu Y."/>
            <person name="Xu W."/>
            <person name="Pan J."/>
            <person name="Luo Z.H."/>
            <person name="Li M."/>
        </authorList>
    </citation>
    <scope>NUCLEOTIDE SEQUENCE [LARGE SCALE GENOMIC DNA]</scope>
    <source>
        <strain evidence="1">HyVt-237</strain>
    </source>
</reference>
<proteinExistence type="predicted"/>
<organism evidence="1">
    <name type="scientific">candidate division WOR-3 bacterium</name>
    <dbReference type="NCBI Taxonomy" id="2052148"/>
    <lineage>
        <taxon>Bacteria</taxon>
        <taxon>Bacteria division WOR-3</taxon>
    </lineage>
</organism>
<sequence>MAHAYTPGLRVTKAAIIRKERRLPLPGQVLVKKGDRVRAEDIVARTELPGNVQPINVAGLLSVPPEDVPQLMLKKEGESVRKGEPIAQSKGFFGLFKSSVTAPSDGTIESISRITGQVILREPPIPVEVNAYVDGIVIDVFENEGVVVETKASFIQGIFGIGGERIGIIKALAKNPEDEITPDLITPDCEGKILIGGSFVTAEAINRAVSVKAKGIVVGGIDDKNLRDFLGYDIGVAITGSEQKGITLMITEGFGKLRMAKKTFELLVSLEGKKASINGATQIRAGVIRPEVIVPLGEDAEVKEERGEELKEGLIIGSQVRVIREPYFGMLGKVTALPPELKEIETEAKVRVLELELEDGRKVIIPRANVEIIEE</sequence>
<accession>A0A7C1BIY0</accession>
<gene>
    <name evidence="1" type="ORF">ENG67_02865</name>
</gene>
<name>A0A7C1BIY0_UNCW3</name>
<evidence type="ECO:0000313" key="1">
    <source>
        <dbReference type="EMBL" id="HDM90133.1"/>
    </source>
</evidence>
<dbReference type="EMBL" id="DRBW01000111">
    <property type="protein sequence ID" value="HDM90133.1"/>
    <property type="molecule type" value="Genomic_DNA"/>
</dbReference>
<comment type="caution">
    <text evidence="1">The sequence shown here is derived from an EMBL/GenBank/DDBJ whole genome shotgun (WGS) entry which is preliminary data.</text>
</comment>